<keyword evidence="3 9" id="KW-0812">Transmembrane</keyword>
<dbReference type="Gene3D" id="6.10.340.10">
    <property type="match status" value="1"/>
</dbReference>
<dbReference type="InterPro" id="IPR004089">
    <property type="entry name" value="MCPsignal_dom"/>
</dbReference>
<evidence type="ECO:0000256" key="8">
    <source>
        <dbReference type="PROSITE-ProRule" id="PRU00284"/>
    </source>
</evidence>
<dbReference type="CDD" id="cd06225">
    <property type="entry name" value="HAMP"/>
    <property type="match status" value="1"/>
</dbReference>
<gene>
    <name evidence="12" type="ORF">TH19_19180</name>
</gene>
<dbReference type="AlphaFoldDB" id="A0A367W0Q9"/>
<dbReference type="PANTHER" id="PTHR32089">
    <property type="entry name" value="METHYL-ACCEPTING CHEMOTAXIS PROTEIN MCPB"/>
    <property type="match status" value="1"/>
</dbReference>
<dbReference type="SMART" id="SM01049">
    <property type="entry name" value="Cache_2"/>
    <property type="match status" value="1"/>
</dbReference>
<dbReference type="PROSITE" id="PS50111">
    <property type="entry name" value="CHEMOTAXIS_TRANSDUC_2"/>
    <property type="match status" value="1"/>
</dbReference>
<dbReference type="InterPro" id="IPR033480">
    <property type="entry name" value="sCache_2"/>
</dbReference>
<feature type="domain" description="HAMP" evidence="11">
    <location>
        <begin position="226"/>
        <end position="279"/>
    </location>
</feature>
<feature type="transmembrane region" description="Helical" evidence="9">
    <location>
        <begin position="207"/>
        <end position="225"/>
    </location>
</feature>
<keyword evidence="6 8" id="KW-0807">Transducer</keyword>
<comment type="subcellular location">
    <subcellularLocation>
        <location evidence="1">Cell membrane</location>
        <topology evidence="1">Multi-pass membrane protein</topology>
    </subcellularLocation>
</comment>
<evidence type="ECO:0000259" key="10">
    <source>
        <dbReference type="PROSITE" id="PS50111"/>
    </source>
</evidence>
<dbReference type="GO" id="GO:0004888">
    <property type="term" value="F:transmembrane signaling receptor activity"/>
    <property type="evidence" value="ECO:0007669"/>
    <property type="project" value="InterPro"/>
</dbReference>
<evidence type="ECO:0000256" key="9">
    <source>
        <dbReference type="SAM" id="Phobius"/>
    </source>
</evidence>
<evidence type="ECO:0000256" key="3">
    <source>
        <dbReference type="ARBA" id="ARBA00022692"/>
    </source>
</evidence>
<dbReference type="SUPFAM" id="SSF58104">
    <property type="entry name" value="Methyl-accepting chemotaxis protein (MCP) signaling domain"/>
    <property type="match status" value="1"/>
</dbReference>
<dbReference type="Pfam" id="PF00672">
    <property type="entry name" value="HAMP"/>
    <property type="match status" value="1"/>
</dbReference>
<dbReference type="PRINTS" id="PR00260">
    <property type="entry name" value="CHEMTRNSDUCR"/>
</dbReference>
<accession>A0A367W0Q9</accession>
<evidence type="ECO:0000313" key="12">
    <source>
        <dbReference type="EMBL" id="RCK32409.1"/>
    </source>
</evidence>
<evidence type="ECO:0000259" key="11">
    <source>
        <dbReference type="PROSITE" id="PS50885"/>
    </source>
</evidence>
<evidence type="ECO:0000313" key="13">
    <source>
        <dbReference type="Proteomes" id="UP000253226"/>
    </source>
</evidence>
<comment type="similarity">
    <text evidence="7">Belongs to the methyl-accepting chemotaxis (MCP) protein family.</text>
</comment>
<dbReference type="GO" id="GO:0005886">
    <property type="term" value="C:plasma membrane"/>
    <property type="evidence" value="ECO:0007669"/>
    <property type="project" value="UniProtKB-SubCell"/>
</dbReference>
<proteinExistence type="inferred from homology"/>
<keyword evidence="4 9" id="KW-1133">Transmembrane helix</keyword>
<dbReference type="SMART" id="SM00283">
    <property type="entry name" value="MA"/>
    <property type="match status" value="1"/>
</dbReference>
<evidence type="ECO:0000256" key="4">
    <source>
        <dbReference type="ARBA" id="ARBA00022989"/>
    </source>
</evidence>
<evidence type="ECO:0000256" key="7">
    <source>
        <dbReference type="ARBA" id="ARBA00029447"/>
    </source>
</evidence>
<dbReference type="InterPro" id="IPR003660">
    <property type="entry name" value="HAMP_dom"/>
</dbReference>
<dbReference type="GO" id="GO:0006935">
    <property type="term" value="P:chemotaxis"/>
    <property type="evidence" value="ECO:0007669"/>
    <property type="project" value="InterPro"/>
</dbReference>
<dbReference type="SMART" id="SM00304">
    <property type="entry name" value="HAMP"/>
    <property type="match status" value="1"/>
</dbReference>
<dbReference type="PROSITE" id="PS50885">
    <property type="entry name" value="HAMP"/>
    <property type="match status" value="1"/>
</dbReference>
<sequence>MSVFLEYKGFKMSTLHFRDLKIQTKIMLLMGLIVAGLVLPTVFELKSLKTALIDERKGELQQATEILEGMFANLQVQVSQGEKSLTEAQTDALGLIQHLQYGKHGYFVILNASGKVLFHPFQADLVGKETDQVVDANGRHFLSEQAAVARNSQGGFVTYLWRKPEDASISSKLTYSRFFEPWGWVLTTGAYIDDIDQRFWNRALRDIFFAVGVLVIIASFGWLVGRGISDPIRQVTFAVNKLVAGDTADNLYIRDRKDEIGELCKALNVFRRNKLEADRLHLEQTATQRAQLAQSARIEGLVQEFQSTVEENLTVVQAAITQLRSAAGDMADQSDQATSQTELVAGETQKSVGNVGTVASASTQLTSAIKEIAQQVHRGSEIAQTGAEEAVLANRVFADLEGAVDAIGCVVQLIQGIAEKTNLLALNATIEAARAGRAGKGFSVVAAEVKTLSTQTTRATEDISNQIAHIQASTRSATSTVTMLSKRMSEISAISSVISAAVHEQDSATSEISRNMSEVEVGTQKILSSLEGLRKAAHLGRVDASEVWQAAENLNEKSTSLLTNIEEFLADVRAAQQLKLADYAFRT</sequence>
<dbReference type="Pfam" id="PF00015">
    <property type="entry name" value="MCPsignal"/>
    <property type="match status" value="1"/>
</dbReference>
<evidence type="ECO:0000256" key="5">
    <source>
        <dbReference type="ARBA" id="ARBA00023136"/>
    </source>
</evidence>
<dbReference type="InterPro" id="IPR004090">
    <property type="entry name" value="Chemotax_Me-accpt_rcpt"/>
</dbReference>
<dbReference type="Gene3D" id="3.30.450.20">
    <property type="entry name" value="PAS domain"/>
    <property type="match status" value="1"/>
</dbReference>
<dbReference type="EMBL" id="JPWF01000015">
    <property type="protein sequence ID" value="RCK32409.1"/>
    <property type="molecule type" value="Genomic_DNA"/>
</dbReference>
<comment type="caution">
    <text evidence="12">The sequence shown here is derived from an EMBL/GenBank/DDBJ whole genome shotgun (WGS) entry which is preliminary data.</text>
</comment>
<evidence type="ECO:0000256" key="2">
    <source>
        <dbReference type="ARBA" id="ARBA00022475"/>
    </source>
</evidence>
<dbReference type="Pfam" id="PF17200">
    <property type="entry name" value="sCache_2"/>
    <property type="match status" value="1"/>
</dbReference>
<keyword evidence="5 9" id="KW-0472">Membrane</keyword>
<reference evidence="12 13" key="1">
    <citation type="submission" date="2014-07" db="EMBL/GenBank/DDBJ databases">
        <title>Draft genome sequence of Thalassospira profundimaris 35.</title>
        <authorList>
            <person name="Lai Q."/>
            <person name="Shao Z."/>
        </authorList>
    </citation>
    <scope>NUCLEOTIDE SEQUENCE [LARGE SCALE GENOMIC DNA]</scope>
    <source>
        <strain evidence="12 13">35</strain>
    </source>
</reference>
<feature type="transmembrane region" description="Helical" evidence="9">
    <location>
        <begin position="22"/>
        <end position="43"/>
    </location>
</feature>
<name>A0A367W0Q9_9PROT</name>
<feature type="domain" description="Methyl-accepting transducer" evidence="10">
    <location>
        <begin position="319"/>
        <end position="531"/>
    </location>
</feature>
<keyword evidence="2" id="KW-1003">Cell membrane</keyword>
<dbReference type="Proteomes" id="UP000253226">
    <property type="component" value="Unassembled WGS sequence"/>
</dbReference>
<organism evidence="12 13">
    <name type="scientific">Thalassospira profundimaris</name>
    <dbReference type="NCBI Taxonomy" id="502049"/>
    <lineage>
        <taxon>Bacteria</taxon>
        <taxon>Pseudomonadati</taxon>
        <taxon>Pseudomonadota</taxon>
        <taxon>Alphaproteobacteria</taxon>
        <taxon>Rhodospirillales</taxon>
        <taxon>Thalassospiraceae</taxon>
        <taxon>Thalassospira</taxon>
    </lineage>
</organism>
<protein>
    <recommendedName>
        <fullName evidence="14">Chemotaxis protein</fullName>
    </recommendedName>
</protein>
<evidence type="ECO:0000256" key="1">
    <source>
        <dbReference type="ARBA" id="ARBA00004651"/>
    </source>
</evidence>
<evidence type="ECO:0000256" key="6">
    <source>
        <dbReference type="ARBA" id="ARBA00023224"/>
    </source>
</evidence>
<dbReference type="GO" id="GO:0007165">
    <property type="term" value="P:signal transduction"/>
    <property type="evidence" value="ECO:0007669"/>
    <property type="project" value="UniProtKB-KW"/>
</dbReference>
<dbReference type="PANTHER" id="PTHR32089:SF112">
    <property type="entry name" value="LYSOZYME-LIKE PROTEIN-RELATED"/>
    <property type="match status" value="1"/>
</dbReference>
<evidence type="ECO:0008006" key="14">
    <source>
        <dbReference type="Google" id="ProtNLM"/>
    </source>
</evidence>
<dbReference type="Gene3D" id="1.10.287.950">
    <property type="entry name" value="Methyl-accepting chemotaxis protein"/>
    <property type="match status" value="1"/>
</dbReference>